<evidence type="ECO:0000313" key="5">
    <source>
        <dbReference type="Proteomes" id="UP000532866"/>
    </source>
</evidence>
<proteinExistence type="inferred from homology"/>
<dbReference type="Proteomes" id="UP000532866">
    <property type="component" value="Unassembled WGS sequence"/>
</dbReference>
<comment type="similarity">
    <text evidence="1">In the N-terminal section; belongs to the LXG family.</text>
</comment>
<dbReference type="InterPro" id="IPR006829">
    <property type="entry name" value="LXG_dom"/>
</dbReference>
<organism evidence="4 5">
    <name type="scientific">Listeria booriae</name>
    <dbReference type="NCBI Taxonomy" id="1552123"/>
    <lineage>
        <taxon>Bacteria</taxon>
        <taxon>Bacillati</taxon>
        <taxon>Bacillota</taxon>
        <taxon>Bacilli</taxon>
        <taxon>Bacillales</taxon>
        <taxon>Listeriaceae</taxon>
        <taxon>Listeria</taxon>
    </lineage>
</organism>
<evidence type="ECO:0000313" key="4">
    <source>
        <dbReference type="EMBL" id="MBC1332676.1"/>
    </source>
</evidence>
<accession>A0A7X0WF51</accession>
<feature type="coiled-coil region" evidence="2">
    <location>
        <begin position="63"/>
        <end position="128"/>
    </location>
</feature>
<dbReference type="PROSITE" id="PS51756">
    <property type="entry name" value="LXG"/>
    <property type="match status" value="1"/>
</dbReference>
<dbReference type="EMBL" id="JAAROL010000004">
    <property type="protein sequence ID" value="MBC1332676.1"/>
    <property type="molecule type" value="Genomic_DNA"/>
</dbReference>
<evidence type="ECO:0000256" key="2">
    <source>
        <dbReference type="SAM" id="Coils"/>
    </source>
</evidence>
<dbReference type="CDD" id="cd20740">
    <property type="entry name" value="PoNe_LXG_HINT-like"/>
    <property type="match status" value="1"/>
</dbReference>
<dbReference type="AlphaFoldDB" id="A0A7X0WF51"/>
<comment type="caution">
    <text evidence="4">The sequence shown here is derived from an EMBL/GenBank/DDBJ whole genome shotgun (WGS) entry which is preliminary data.</text>
</comment>
<keyword evidence="2" id="KW-0175">Coiled coil</keyword>
<evidence type="ECO:0000259" key="3">
    <source>
        <dbReference type="PROSITE" id="PS51756"/>
    </source>
</evidence>
<sequence>MARIDIAEIHNFVSVFIAESKRVQQELDQRKKAIGSFLSDSDIQGEIGDKAKEYYREVYYPLIKATKNSLQDAEERLKKYVSDFYSQVDTSMNAKLDLARMYELQADMRKYENKIEALKADTNSAANSMASIGKNIGLQLGLETAMGNFRREEEILEKYEQFEATHRNVLRDVLTDLHQVKLSLAQIESGVAFNTSSHMFQPTKIKLGKLAPEKAEKIFDFDKYEKTLQGNYWVLTKNGKTDADCAEATIAYNDGLREGSVNEVKNEQEDIDAEIIKAALEGRYYFTDEPVTKAQSFSIIAGLATSLVAMRARGRVFSKDKLNGVKSDLKIKMNTIPPNVHTTQFNIIKKVESGKVQLVTNKRKGNYGEMKMDVYFESTTYKRISEDRVTGLNDKIVKGIDGVYENSSPPPKYVIAEAKYGTSQLGKTKSGKQMSDSWVESNTRLRLSVGKDKANEIMLEAILDPTNVEKKLINISDTGVVEQHTLNAEGKKIK</sequence>
<name>A0A7X0WF51_9LIST</name>
<evidence type="ECO:0000256" key="1">
    <source>
        <dbReference type="ARBA" id="ARBA00034117"/>
    </source>
</evidence>
<reference evidence="4 5" key="1">
    <citation type="submission" date="2020-03" db="EMBL/GenBank/DDBJ databases">
        <title>Soil Listeria distribution.</title>
        <authorList>
            <person name="Liao J."/>
            <person name="Wiedmann M."/>
        </authorList>
    </citation>
    <scope>NUCLEOTIDE SEQUENCE [LARGE SCALE GENOMIC DNA]</scope>
    <source>
        <strain evidence="4 5">FSL L7-1833</strain>
    </source>
</reference>
<feature type="domain" description="LXG" evidence="3">
    <location>
        <begin position="1"/>
        <end position="231"/>
    </location>
</feature>
<gene>
    <name evidence="4" type="ORF">HB759_12080</name>
</gene>
<dbReference type="RefSeq" id="WP_185352802.1">
    <property type="nucleotide sequence ID" value="NZ_JAARNB010000004.1"/>
</dbReference>
<protein>
    <recommendedName>
        <fullName evidence="3">LXG domain-containing protein</fullName>
    </recommendedName>
</protein>
<dbReference type="Pfam" id="PF04740">
    <property type="entry name" value="LXG"/>
    <property type="match status" value="1"/>
</dbReference>